<feature type="chain" id="PRO_5047104778" description="Lipoprotein" evidence="1">
    <location>
        <begin position="30"/>
        <end position="195"/>
    </location>
</feature>
<evidence type="ECO:0000256" key="1">
    <source>
        <dbReference type="SAM" id="SignalP"/>
    </source>
</evidence>
<reference evidence="2 3" key="1">
    <citation type="submission" date="2024-06" db="EMBL/GenBank/DDBJ databases">
        <title>The Natural Products Discovery Center: Release of the First 8490 Sequenced Strains for Exploring Actinobacteria Biosynthetic Diversity.</title>
        <authorList>
            <person name="Kalkreuter E."/>
            <person name="Kautsar S.A."/>
            <person name="Yang D."/>
            <person name="Bader C.D."/>
            <person name="Teijaro C.N."/>
            <person name="Fluegel L."/>
            <person name="Davis C.M."/>
            <person name="Simpson J.R."/>
            <person name="Lauterbach L."/>
            <person name="Steele A.D."/>
            <person name="Gui C."/>
            <person name="Meng S."/>
            <person name="Li G."/>
            <person name="Viehrig K."/>
            <person name="Ye F."/>
            <person name="Su P."/>
            <person name="Kiefer A.F."/>
            <person name="Nichols A."/>
            <person name="Cepeda A.J."/>
            <person name="Yan W."/>
            <person name="Fan B."/>
            <person name="Jiang Y."/>
            <person name="Adhikari A."/>
            <person name="Zheng C.-J."/>
            <person name="Schuster L."/>
            <person name="Cowan T.M."/>
            <person name="Smanski M.J."/>
            <person name="Chevrette M.G."/>
            <person name="De Carvalho L.P.S."/>
            <person name="Shen B."/>
        </authorList>
    </citation>
    <scope>NUCLEOTIDE SEQUENCE [LARGE SCALE GENOMIC DNA]</scope>
    <source>
        <strain evidence="2 3">NPDC048946</strain>
    </source>
</reference>
<sequence>MPPRRRTPLPPALVPVLAAGALVAVSACADGSGGDDQVASRPSRFTPGAPVTGLGTVGLDCASSIEGIPEPPDGYLRVLDAVAVPDRDRTLQLAVADGSGDRRFAKQGLVLRAGEGAELSVPSDAAERPAIAWGNIREPVSVITVAPCPEHPGAQAWLAFAGGFYAERPMCVPLTIRTASREATVHVPVGMPCPE</sequence>
<accession>A0ABV3DLY2</accession>
<dbReference type="RefSeq" id="WP_358357676.1">
    <property type="nucleotide sequence ID" value="NZ_JBEZFP010000071.1"/>
</dbReference>
<evidence type="ECO:0008006" key="4">
    <source>
        <dbReference type="Google" id="ProtNLM"/>
    </source>
</evidence>
<dbReference type="PROSITE" id="PS51257">
    <property type="entry name" value="PROKAR_LIPOPROTEIN"/>
    <property type="match status" value="1"/>
</dbReference>
<evidence type="ECO:0000313" key="2">
    <source>
        <dbReference type="EMBL" id="MEU8136765.1"/>
    </source>
</evidence>
<protein>
    <recommendedName>
        <fullName evidence="4">Lipoprotein</fullName>
    </recommendedName>
</protein>
<keyword evidence="3" id="KW-1185">Reference proteome</keyword>
<gene>
    <name evidence="2" type="ORF">AB0C36_25045</name>
</gene>
<dbReference type="EMBL" id="JBEZFP010000071">
    <property type="protein sequence ID" value="MEU8136765.1"/>
    <property type="molecule type" value="Genomic_DNA"/>
</dbReference>
<feature type="signal peptide" evidence="1">
    <location>
        <begin position="1"/>
        <end position="29"/>
    </location>
</feature>
<dbReference type="Proteomes" id="UP001551482">
    <property type="component" value="Unassembled WGS sequence"/>
</dbReference>
<comment type="caution">
    <text evidence="2">The sequence shown here is derived from an EMBL/GenBank/DDBJ whole genome shotgun (WGS) entry which is preliminary data.</text>
</comment>
<organism evidence="2 3">
    <name type="scientific">Streptodolium elevatio</name>
    <dbReference type="NCBI Taxonomy" id="3157996"/>
    <lineage>
        <taxon>Bacteria</taxon>
        <taxon>Bacillati</taxon>
        <taxon>Actinomycetota</taxon>
        <taxon>Actinomycetes</taxon>
        <taxon>Kitasatosporales</taxon>
        <taxon>Streptomycetaceae</taxon>
        <taxon>Streptodolium</taxon>
    </lineage>
</organism>
<proteinExistence type="predicted"/>
<name>A0ABV3DLY2_9ACTN</name>
<keyword evidence="1" id="KW-0732">Signal</keyword>
<evidence type="ECO:0000313" key="3">
    <source>
        <dbReference type="Proteomes" id="UP001551482"/>
    </source>
</evidence>